<dbReference type="GO" id="GO:0003984">
    <property type="term" value="F:acetolactate synthase activity"/>
    <property type="evidence" value="ECO:0007669"/>
    <property type="project" value="TreeGrafter"/>
</dbReference>
<dbReference type="InterPro" id="IPR012001">
    <property type="entry name" value="Thiamin_PyroP_enz_TPP-bd_dom"/>
</dbReference>
<dbReference type="NCBIfam" id="NF006203">
    <property type="entry name" value="PRK08327.1"/>
    <property type="match status" value="1"/>
</dbReference>
<dbReference type="Gene3D" id="3.40.50.970">
    <property type="match status" value="2"/>
</dbReference>
<dbReference type="GO" id="GO:0050660">
    <property type="term" value="F:flavin adenine dinucleotide binding"/>
    <property type="evidence" value="ECO:0007669"/>
    <property type="project" value="TreeGrafter"/>
</dbReference>
<accession>A0A848H0C6</accession>
<dbReference type="SUPFAM" id="SSF52518">
    <property type="entry name" value="Thiamin diphosphate-binding fold (THDP-binding)"/>
    <property type="match status" value="2"/>
</dbReference>
<proteinExistence type="inferred from homology"/>
<dbReference type="EMBL" id="JABBFX010000001">
    <property type="protein sequence ID" value="NML44265.1"/>
    <property type="molecule type" value="Genomic_DNA"/>
</dbReference>
<dbReference type="PANTHER" id="PTHR18968">
    <property type="entry name" value="THIAMINE PYROPHOSPHATE ENZYMES"/>
    <property type="match status" value="1"/>
</dbReference>
<evidence type="ECO:0000259" key="4">
    <source>
        <dbReference type="Pfam" id="PF02775"/>
    </source>
</evidence>
<dbReference type="Pfam" id="PF02775">
    <property type="entry name" value="TPP_enzyme_C"/>
    <property type="match status" value="1"/>
</dbReference>
<sequence>MRPTVAEAFLALLKERGVDRFYIGAGTDTAPLVEAYARSAESGLAFPQPVISTHENVAVGMAHGYYMVTGRPQAVMLHVSVGAANAVCGLFNAARAQVPILFTPGRTPVFEGGHEGSRDSEIQWSQEMFDQAGMLRELVKWDYELRDGSNVHQLVDRALAIAMAHPRGPVCLTLPREALAAPLPESAPWPLPAPAQVAPAGPAPDPAAVAQLARALASAEFPAILCTGSGADPSTVAALASLSERFGIAVGDARSRYTCFPSSHPLFLGHDHVVVLKRADALLFLEADVPWVPKKGEPVAKLVAHAGTDPLFTRYPLRGHRTDLAITTTIAQLLPALSSALEDCGALRDADARRARALAWAGELRSAARARADADTQRGGAISKSFLTAAVTATLPADALVVNEYPVARERMPFDEPGRYFVHPTSAGLGWGFPAALGAQQAAPDRTVVAMLGDGAYLFANPAACHHASQLHGLPVLVIVFDNGGWEAVQNAATLVYPQGTAAAQVRAGGSAPLSNLAPLPDFARYAEASGGAGFRVSERAELEDVLRRAFRVVREEKRQALVHVTGRG</sequence>
<feature type="domain" description="Thiamine pyrophosphate enzyme N-terminal TPP-binding" evidence="5">
    <location>
        <begin position="4"/>
        <end position="132"/>
    </location>
</feature>
<dbReference type="PANTHER" id="PTHR18968:SF13">
    <property type="entry name" value="ACETOLACTATE SYNTHASE CATALYTIC SUBUNIT, MITOCHONDRIAL"/>
    <property type="match status" value="1"/>
</dbReference>
<dbReference type="GO" id="GO:0009097">
    <property type="term" value="P:isoleucine biosynthetic process"/>
    <property type="evidence" value="ECO:0007669"/>
    <property type="project" value="TreeGrafter"/>
</dbReference>
<dbReference type="AlphaFoldDB" id="A0A848H0C6"/>
<keyword evidence="7" id="KW-1185">Reference proteome</keyword>
<dbReference type="InterPro" id="IPR011766">
    <property type="entry name" value="TPP_enzyme_TPP-bd"/>
</dbReference>
<evidence type="ECO:0000313" key="7">
    <source>
        <dbReference type="Proteomes" id="UP000541185"/>
    </source>
</evidence>
<evidence type="ECO:0000256" key="2">
    <source>
        <dbReference type="ARBA" id="ARBA00007812"/>
    </source>
</evidence>
<comment type="similarity">
    <text evidence="2">Belongs to the TPP enzyme family.</text>
</comment>
<comment type="caution">
    <text evidence="6">The sequence shown here is derived from an EMBL/GenBank/DDBJ whole genome shotgun (WGS) entry which is preliminary data.</text>
</comment>
<evidence type="ECO:0000256" key="3">
    <source>
        <dbReference type="ARBA" id="ARBA00023052"/>
    </source>
</evidence>
<dbReference type="Gene3D" id="3.40.50.1220">
    <property type="entry name" value="TPP-binding domain"/>
    <property type="match status" value="1"/>
</dbReference>
<dbReference type="InterPro" id="IPR000399">
    <property type="entry name" value="TPP-bd_CS"/>
</dbReference>
<feature type="domain" description="Thiamine pyrophosphate enzyme TPP-binding" evidence="4">
    <location>
        <begin position="411"/>
        <end position="565"/>
    </location>
</feature>
<dbReference type="Proteomes" id="UP000541185">
    <property type="component" value="Unassembled WGS sequence"/>
</dbReference>
<gene>
    <name evidence="6" type="ORF">HHL11_10925</name>
</gene>
<dbReference type="GO" id="GO:0030976">
    <property type="term" value="F:thiamine pyrophosphate binding"/>
    <property type="evidence" value="ECO:0007669"/>
    <property type="project" value="InterPro"/>
</dbReference>
<evidence type="ECO:0000259" key="5">
    <source>
        <dbReference type="Pfam" id="PF02776"/>
    </source>
</evidence>
<dbReference type="GO" id="GO:0005948">
    <property type="term" value="C:acetolactate synthase complex"/>
    <property type="evidence" value="ECO:0007669"/>
    <property type="project" value="TreeGrafter"/>
</dbReference>
<dbReference type="CDD" id="cd07035">
    <property type="entry name" value="TPP_PYR_POX_like"/>
    <property type="match status" value="1"/>
</dbReference>
<reference evidence="6 7" key="1">
    <citation type="submission" date="2020-04" db="EMBL/GenBank/DDBJ databases">
        <title>Ramlibacter sp. G-1-2-2 isolated from soil.</title>
        <authorList>
            <person name="Dahal R.H."/>
        </authorList>
    </citation>
    <scope>NUCLEOTIDE SEQUENCE [LARGE SCALE GENOMIC DNA]</scope>
    <source>
        <strain evidence="6 7">G-1-2-2</strain>
    </source>
</reference>
<evidence type="ECO:0000313" key="6">
    <source>
        <dbReference type="EMBL" id="NML44265.1"/>
    </source>
</evidence>
<dbReference type="RefSeq" id="WP_169418410.1">
    <property type="nucleotide sequence ID" value="NZ_JABBFX010000001.1"/>
</dbReference>
<dbReference type="InterPro" id="IPR029061">
    <property type="entry name" value="THDP-binding"/>
</dbReference>
<dbReference type="CDD" id="cd02002">
    <property type="entry name" value="TPP_BFDC"/>
    <property type="match status" value="1"/>
</dbReference>
<dbReference type="GO" id="GO:0009099">
    <property type="term" value="P:L-valine biosynthetic process"/>
    <property type="evidence" value="ECO:0007669"/>
    <property type="project" value="TreeGrafter"/>
</dbReference>
<keyword evidence="3" id="KW-0786">Thiamine pyrophosphate</keyword>
<dbReference type="GO" id="GO:0000287">
    <property type="term" value="F:magnesium ion binding"/>
    <property type="evidence" value="ECO:0007669"/>
    <property type="project" value="InterPro"/>
</dbReference>
<dbReference type="InterPro" id="IPR045229">
    <property type="entry name" value="TPP_enz"/>
</dbReference>
<name>A0A848H0C6_9BURK</name>
<dbReference type="InterPro" id="IPR029035">
    <property type="entry name" value="DHS-like_NAD/FAD-binding_dom"/>
</dbReference>
<comment type="cofactor">
    <cofactor evidence="1">
        <name>thiamine diphosphate</name>
        <dbReference type="ChEBI" id="CHEBI:58937"/>
    </cofactor>
</comment>
<dbReference type="SUPFAM" id="SSF52467">
    <property type="entry name" value="DHS-like NAD/FAD-binding domain"/>
    <property type="match status" value="1"/>
</dbReference>
<dbReference type="Pfam" id="PF02776">
    <property type="entry name" value="TPP_enzyme_N"/>
    <property type="match status" value="1"/>
</dbReference>
<dbReference type="PROSITE" id="PS00187">
    <property type="entry name" value="TPP_ENZYMES"/>
    <property type="match status" value="1"/>
</dbReference>
<organism evidence="6 7">
    <name type="scientific">Ramlibacter agri</name>
    <dbReference type="NCBI Taxonomy" id="2728837"/>
    <lineage>
        <taxon>Bacteria</taxon>
        <taxon>Pseudomonadati</taxon>
        <taxon>Pseudomonadota</taxon>
        <taxon>Betaproteobacteria</taxon>
        <taxon>Burkholderiales</taxon>
        <taxon>Comamonadaceae</taxon>
        <taxon>Ramlibacter</taxon>
    </lineage>
</organism>
<evidence type="ECO:0000256" key="1">
    <source>
        <dbReference type="ARBA" id="ARBA00001964"/>
    </source>
</evidence>
<protein>
    <submittedName>
        <fullName evidence="6">Thiamine pyrophosphate-requiring protein</fullName>
    </submittedName>
</protein>